<dbReference type="AlphaFoldDB" id="A0AAN1KQV5"/>
<accession>A0AAN1KQV5</accession>
<feature type="region of interest" description="Disordered" evidence="1">
    <location>
        <begin position="54"/>
        <end position="77"/>
    </location>
</feature>
<sequence>MPNNRKINKQIIYSKKQAVEMRLIILALCVIGLSGCQLTRVQGSVKDVEVDVRSKEHSTSNSSSTFCPPGQAKKGRC</sequence>
<dbReference type="KEGG" id="vsh:BSZ05_24990"/>
<organism evidence="2 3">
    <name type="scientific">Vibrio mediterranei</name>
    <dbReference type="NCBI Taxonomy" id="689"/>
    <lineage>
        <taxon>Bacteria</taxon>
        <taxon>Pseudomonadati</taxon>
        <taxon>Pseudomonadota</taxon>
        <taxon>Gammaproteobacteria</taxon>
        <taxon>Vibrionales</taxon>
        <taxon>Vibrionaceae</taxon>
        <taxon>Vibrio</taxon>
    </lineage>
</organism>
<dbReference type="EMBL" id="CP018309">
    <property type="protein sequence ID" value="ASI93016.1"/>
    <property type="molecule type" value="Genomic_DNA"/>
</dbReference>
<evidence type="ECO:0000313" key="2">
    <source>
        <dbReference type="EMBL" id="ASI93016.1"/>
    </source>
</evidence>
<gene>
    <name evidence="2" type="ORF">BSZ05_24990</name>
</gene>
<evidence type="ECO:0000256" key="1">
    <source>
        <dbReference type="SAM" id="MobiDB-lite"/>
    </source>
</evidence>
<evidence type="ECO:0000313" key="3">
    <source>
        <dbReference type="Proteomes" id="UP000197092"/>
    </source>
</evidence>
<name>A0AAN1KQV5_9VIBR</name>
<dbReference type="Proteomes" id="UP000197092">
    <property type="component" value="Chromosome 2"/>
</dbReference>
<reference evidence="3" key="1">
    <citation type="submission" date="2016-12" db="EMBL/GenBank/DDBJ databases">
        <title>Comparative genomic analysis reveals the diversity, evolution, and environmental adaptation strategies of the genus Vibrio.</title>
        <authorList>
            <person name="Lin H."/>
            <person name="Wang X."/>
            <person name="Zhang X.-H."/>
        </authorList>
    </citation>
    <scope>NUCLEOTIDE SEQUENCE [LARGE SCALE GENOMIC DNA]</scope>
    <source>
        <strain evidence="3">QT6D1</strain>
    </source>
</reference>
<proteinExistence type="predicted"/>
<protein>
    <submittedName>
        <fullName evidence="2">Uncharacterized protein</fullName>
    </submittedName>
</protein>